<evidence type="ECO:0008006" key="3">
    <source>
        <dbReference type="Google" id="ProtNLM"/>
    </source>
</evidence>
<keyword evidence="2" id="KW-1185">Reference proteome</keyword>
<name>A0A2R3Z455_9FLAO</name>
<dbReference type="AlphaFoldDB" id="A0A2R3Z455"/>
<dbReference type="OrthoDB" id="1453598at2"/>
<evidence type="ECO:0000313" key="2">
    <source>
        <dbReference type="Proteomes" id="UP000241507"/>
    </source>
</evidence>
<sequence length="187" mass="21731">MRYWLYILLAIGVLSCKNQQQQEDASTTKKDTTRFQAKIKTPEKPISLEPEARKYALQWVEFIAAQNEIDKLENSTVEDVIDNSKAISQIMQSLQISVPDSLQSIPVKARLNVVNTKAQLLDQYSHKREPDPKVIAHTASDLYEEFNNLKLQMNEIFRKTLEDFEKELDELEEREKDSLPDRLKTSF</sequence>
<dbReference type="RefSeq" id="WP_107011796.1">
    <property type="nucleotide sequence ID" value="NZ_CP028136.1"/>
</dbReference>
<proteinExistence type="predicted"/>
<protein>
    <recommendedName>
        <fullName evidence="3">Lipoprotein</fullName>
    </recommendedName>
</protein>
<gene>
    <name evidence="1" type="ORF">C7S20_06885</name>
</gene>
<dbReference type="EMBL" id="CP028136">
    <property type="protein sequence ID" value="AVR45018.1"/>
    <property type="molecule type" value="Genomic_DNA"/>
</dbReference>
<accession>A0A2R3Z455</accession>
<dbReference type="KEGG" id="grs:C7S20_06885"/>
<reference evidence="2" key="1">
    <citation type="submission" date="2018-03" db="EMBL/GenBank/DDBJ databases">
        <title>Gramella fulva sp. nov., isolated from a dry surface of tidal flat.</title>
        <authorList>
            <person name="Hwang S.H."/>
            <person name="Hwang W.M."/>
            <person name="Kang K."/>
            <person name="Ahn T.-Y."/>
        </authorList>
    </citation>
    <scope>NUCLEOTIDE SEQUENCE [LARGE SCALE GENOMIC DNA]</scope>
    <source>
        <strain evidence="2">SH35</strain>
    </source>
</reference>
<organism evidence="1 2">
    <name type="scientific">Christiangramia fulva</name>
    <dbReference type="NCBI Taxonomy" id="2126553"/>
    <lineage>
        <taxon>Bacteria</taxon>
        <taxon>Pseudomonadati</taxon>
        <taxon>Bacteroidota</taxon>
        <taxon>Flavobacteriia</taxon>
        <taxon>Flavobacteriales</taxon>
        <taxon>Flavobacteriaceae</taxon>
        <taxon>Christiangramia</taxon>
    </lineage>
</organism>
<evidence type="ECO:0000313" key="1">
    <source>
        <dbReference type="EMBL" id="AVR45018.1"/>
    </source>
</evidence>
<dbReference type="Proteomes" id="UP000241507">
    <property type="component" value="Chromosome"/>
</dbReference>
<dbReference type="PROSITE" id="PS51257">
    <property type="entry name" value="PROKAR_LIPOPROTEIN"/>
    <property type="match status" value="1"/>
</dbReference>